<feature type="domain" description="DUF4942" evidence="1">
    <location>
        <begin position="255"/>
        <end position="446"/>
    </location>
</feature>
<protein>
    <recommendedName>
        <fullName evidence="1">DUF4942 domain-containing protein</fullName>
    </recommendedName>
</protein>
<accession>A0A163YIX9</accession>
<reference evidence="2 3" key="1">
    <citation type="submission" date="2016-01" db="EMBL/GenBank/DDBJ databases">
        <title>Whole genome sequencing of Myroides marinus L41.</title>
        <authorList>
            <person name="Hong K.W."/>
        </authorList>
    </citation>
    <scope>NUCLEOTIDE SEQUENCE [LARGE SCALE GENOMIC DNA]</scope>
    <source>
        <strain evidence="2 3">L41</strain>
    </source>
</reference>
<gene>
    <name evidence="2" type="ORF">AV926_11820</name>
</gene>
<dbReference type="AlphaFoldDB" id="A0A163YIX9"/>
<keyword evidence="3" id="KW-1185">Reference proteome</keyword>
<dbReference type="Gene3D" id="3.40.50.150">
    <property type="entry name" value="Vaccinia Virus protein VP39"/>
    <property type="match status" value="1"/>
</dbReference>
<evidence type="ECO:0000259" key="1">
    <source>
        <dbReference type="Pfam" id="PF13708"/>
    </source>
</evidence>
<dbReference type="EMBL" id="LQNU01000060">
    <property type="protein sequence ID" value="KZE79497.1"/>
    <property type="molecule type" value="Genomic_DNA"/>
</dbReference>
<dbReference type="OrthoDB" id="270332at2"/>
<dbReference type="SUPFAM" id="SSF53335">
    <property type="entry name" value="S-adenosyl-L-methionine-dependent methyltransferases"/>
    <property type="match status" value="1"/>
</dbReference>
<dbReference type="Proteomes" id="UP000076630">
    <property type="component" value="Unassembled WGS sequence"/>
</dbReference>
<name>A0A163YIX9_9FLAO</name>
<dbReference type="RefSeq" id="WP_038987800.1">
    <property type="nucleotide sequence ID" value="NZ_JWJO01000065.1"/>
</dbReference>
<evidence type="ECO:0000313" key="3">
    <source>
        <dbReference type="Proteomes" id="UP000076630"/>
    </source>
</evidence>
<dbReference type="InterPro" id="IPR029063">
    <property type="entry name" value="SAM-dependent_MTases_sf"/>
</dbReference>
<organism evidence="2 3">
    <name type="scientific">Myroides marinus</name>
    <dbReference type="NCBI Taxonomy" id="703342"/>
    <lineage>
        <taxon>Bacteria</taxon>
        <taxon>Pseudomonadati</taxon>
        <taxon>Bacteroidota</taxon>
        <taxon>Flavobacteriia</taxon>
        <taxon>Flavobacteriales</taxon>
        <taxon>Flavobacteriaceae</taxon>
        <taxon>Myroides</taxon>
    </lineage>
</organism>
<dbReference type="Pfam" id="PF13708">
    <property type="entry name" value="DUF4942"/>
    <property type="match status" value="1"/>
</dbReference>
<comment type="caution">
    <text evidence="2">The sequence shown here is derived from an EMBL/GenBank/DDBJ whole genome shotgun (WGS) entry which is preliminary data.</text>
</comment>
<dbReference type="InterPro" id="IPR031339">
    <property type="entry name" value="DUF4942"/>
</dbReference>
<proteinExistence type="predicted"/>
<sequence length="456" mass="53892">MINKDLYPTPNEVIQQMLSGTNITKAKILDPSAGFGNILDYAKAYTNDLYCYEIEDRLQPVLKEKQYKLIGEDFLSAQTKDISHITHIIMNPPFSRDTEHILHAWDIAPEGCEIIALCNWQSINNYYSQRRRSLKNIIQDYGTSLNLGSVFQNAERTTDTEIGLIKLYKPISTNDIDYSMFFMEEEEEEQQSNGIMQFNEVRAIVNRYVGILKQFDIMQQSLTYINNNGKDIGMSTLSYEMSYSKGFTDKETFAKELQKSSWSYIFRKMNMNKYLTSKMIDKVNKFVEDQQKVPFTMRNIFIMLDMIYQTRHESLQNALVEAVDNFTKHTHENRYNVPGWKTNLGHMLNKKIIINNAVRTYFGTEYYLTDRTKDNIEDIIKVLCNITGIDHSQTKNIWQWLDKEWRTGNWYFTDFFEIKFFKKGTLHLKFKDLNHWRMLNEYYGKIKGFTLPEDFK</sequence>
<evidence type="ECO:0000313" key="2">
    <source>
        <dbReference type="EMBL" id="KZE79497.1"/>
    </source>
</evidence>